<evidence type="ECO:0000313" key="1">
    <source>
        <dbReference type="EMBL" id="MBC8546093.1"/>
    </source>
</evidence>
<dbReference type="AlphaFoldDB" id="A0A926I420"/>
<gene>
    <name evidence="1" type="ORF">H8711_03980</name>
</gene>
<comment type="caution">
    <text evidence="1">The sequence shown here is derived from an EMBL/GenBank/DDBJ whole genome shotgun (WGS) entry which is preliminary data.</text>
</comment>
<proteinExistence type="predicted"/>
<keyword evidence="2" id="KW-1185">Reference proteome</keyword>
<dbReference type="Proteomes" id="UP000653127">
    <property type="component" value="Unassembled WGS sequence"/>
</dbReference>
<protein>
    <submittedName>
        <fullName evidence="1">Uncharacterized protein</fullName>
    </submittedName>
</protein>
<evidence type="ECO:0000313" key="2">
    <source>
        <dbReference type="Proteomes" id="UP000653127"/>
    </source>
</evidence>
<dbReference type="RefSeq" id="WP_249282241.1">
    <property type="nucleotide sequence ID" value="NZ_JACRST010000003.1"/>
</dbReference>
<organism evidence="1 2">
    <name type="scientific">Ligaoa zhengdingensis</name>
    <dbReference type="NCBI Taxonomy" id="2763658"/>
    <lineage>
        <taxon>Bacteria</taxon>
        <taxon>Bacillati</taxon>
        <taxon>Bacillota</taxon>
        <taxon>Clostridia</taxon>
        <taxon>Eubacteriales</taxon>
        <taxon>Oscillospiraceae</taxon>
        <taxon>Ligaoa</taxon>
    </lineage>
</organism>
<accession>A0A926I420</accession>
<reference evidence="1" key="1">
    <citation type="submission" date="2020-08" db="EMBL/GenBank/DDBJ databases">
        <title>Genome public.</title>
        <authorList>
            <person name="Liu C."/>
            <person name="Sun Q."/>
        </authorList>
    </citation>
    <scope>NUCLEOTIDE SEQUENCE</scope>
    <source>
        <strain evidence="1">NSJ-31</strain>
    </source>
</reference>
<name>A0A926I420_9FIRM</name>
<dbReference type="EMBL" id="JACRST010000003">
    <property type="protein sequence ID" value="MBC8546093.1"/>
    <property type="molecule type" value="Genomic_DNA"/>
</dbReference>
<sequence length="125" mass="14740">MTNTTIHFQYETTRFEIYLDKITGLPAPNIRKLFKLMLSEPWNNQAAIDTVEAFLPAQIEKSKEAWRQASADFNNGWRLVQNKRSKQGRAIMAQNNRIHKAVKSTKGIHQHWVRIYGYWNDHNKQ</sequence>